<name>A0A2S7XPQ7_9GAMM</name>
<dbReference type="InterPro" id="IPR010035">
    <property type="entry name" value="Thi_S"/>
</dbReference>
<dbReference type="AlphaFoldDB" id="A0A2S7XPQ7"/>
<dbReference type="EMBL" id="PPGH01000037">
    <property type="protein sequence ID" value="PQJ95727.1"/>
    <property type="molecule type" value="Genomic_DNA"/>
</dbReference>
<proteinExistence type="predicted"/>
<dbReference type="OrthoDB" id="9800283at2"/>
<dbReference type="SUPFAM" id="SSF54285">
    <property type="entry name" value="MoaD/ThiS"/>
    <property type="match status" value="1"/>
</dbReference>
<dbReference type="CDD" id="cd00565">
    <property type="entry name" value="Ubl_ThiS"/>
    <property type="match status" value="1"/>
</dbReference>
<dbReference type="Gene3D" id="3.10.20.30">
    <property type="match status" value="1"/>
</dbReference>
<dbReference type="InterPro" id="IPR012675">
    <property type="entry name" value="Beta-grasp_dom_sf"/>
</dbReference>
<sequence>MHIVLNGTSTEISDHSTLADLVAQLALTGQRLAIEVNAELVPRSTFTDHLLAPDDRVEIIHAVGGG</sequence>
<accession>A0A2S7XPQ7</accession>
<reference evidence="1 2" key="1">
    <citation type="submission" date="2018-01" db="EMBL/GenBank/DDBJ databases">
        <title>The complete genome sequence of Chromatium okenii LaCa, a purple sulfur bacterium with a turbulent life.</title>
        <authorList>
            <person name="Luedin S.M."/>
            <person name="Liechti N."/>
            <person name="Storelli N."/>
            <person name="Danza F."/>
            <person name="Wittwer M."/>
            <person name="Pothier J.F."/>
            <person name="Tonolla M.A."/>
        </authorList>
    </citation>
    <scope>NUCLEOTIDE SEQUENCE [LARGE SCALE GENOMIC DNA]</scope>
    <source>
        <strain evidence="1 2">LaCa</strain>
    </source>
</reference>
<dbReference type="PANTHER" id="PTHR34472">
    <property type="entry name" value="SULFUR CARRIER PROTEIN THIS"/>
    <property type="match status" value="1"/>
</dbReference>
<comment type="caution">
    <text evidence="1">The sequence shown here is derived from an EMBL/GenBank/DDBJ whole genome shotgun (WGS) entry which is preliminary data.</text>
</comment>
<dbReference type="PANTHER" id="PTHR34472:SF1">
    <property type="entry name" value="SULFUR CARRIER PROTEIN THIS"/>
    <property type="match status" value="1"/>
</dbReference>
<evidence type="ECO:0000313" key="1">
    <source>
        <dbReference type="EMBL" id="PQJ95727.1"/>
    </source>
</evidence>
<gene>
    <name evidence="1" type="primary">thiS</name>
    <name evidence="1" type="ORF">CXB77_16930</name>
</gene>
<protein>
    <submittedName>
        <fullName evidence="1">Thiamine biosynthesis protein ThiS</fullName>
    </submittedName>
</protein>
<keyword evidence="2" id="KW-1185">Reference proteome</keyword>
<dbReference type="InterPro" id="IPR016155">
    <property type="entry name" value="Mopterin_synth/thiamin_S_b"/>
</dbReference>
<dbReference type="Proteomes" id="UP000239936">
    <property type="component" value="Unassembled WGS sequence"/>
</dbReference>
<dbReference type="NCBIfam" id="TIGR01683">
    <property type="entry name" value="thiS"/>
    <property type="match status" value="1"/>
</dbReference>
<dbReference type="Pfam" id="PF02597">
    <property type="entry name" value="ThiS"/>
    <property type="match status" value="1"/>
</dbReference>
<organism evidence="1 2">
    <name type="scientific">Chromatium okenii</name>
    <dbReference type="NCBI Taxonomy" id="61644"/>
    <lineage>
        <taxon>Bacteria</taxon>
        <taxon>Pseudomonadati</taxon>
        <taxon>Pseudomonadota</taxon>
        <taxon>Gammaproteobacteria</taxon>
        <taxon>Chromatiales</taxon>
        <taxon>Chromatiaceae</taxon>
        <taxon>Chromatium</taxon>
    </lineage>
</organism>
<evidence type="ECO:0000313" key="2">
    <source>
        <dbReference type="Proteomes" id="UP000239936"/>
    </source>
</evidence>
<dbReference type="InterPro" id="IPR003749">
    <property type="entry name" value="ThiS/MoaD-like"/>
</dbReference>
<dbReference type="RefSeq" id="WP_105074733.1">
    <property type="nucleotide sequence ID" value="NZ_JAFLKP010000170.1"/>
</dbReference>